<dbReference type="SUPFAM" id="SSF57701">
    <property type="entry name" value="Zn2/Cys6 DNA-binding domain"/>
    <property type="match status" value="1"/>
</dbReference>
<dbReference type="GO" id="GO:0000981">
    <property type="term" value="F:DNA-binding transcription factor activity, RNA polymerase II-specific"/>
    <property type="evidence" value="ECO:0007669"/>
    <property type="project" value="InterPro"/>
</dbReference>
<feature type="domain" description="Zn(2)-C6 fungal-type" evidence="6">
    <location>
        <begin position="31"/>
        <end position="61"/>
    </location>
</feature>
<accession>A0A6A5ZP75</accession>
<dbReference type="GO" id="GO:0003677">
    <property type="term" value="F:DNA binding"/>
    <property type="evidence" value="ECO:0007669"/>
    <property type="project" value="UniProtKB-KW"/>
</dbReference>
<evidence type="ECO:0000259" key="6">
    <source>
        <dbReference type="PROSITE" id="PS50048"/>
    </source>
</evidence>
<dbReference type="OrthoDB" id="1919336at2759"/>
<evidence type="ECO:0000313" key="8">
    <source>
        <dbReference type="Proteomes" id="UP000799770"/>
    </source>
</evidence>
<dbReference type="EMBL" id="ML977312">
    <property type="protein sequence ID" value="KAF2121462.1"/>
    <property type="molecule type" value="Genomic_DNA"/>
</dbReference>
<keyword evidence="2" id="KW-0479">Metal-binding</keyword>
<dbReference type="GO" id="GO:0005634">
    <property type="term" value="C:nucleus"/>
    <property type="evidence" value="ECO:0007669"/>
    <property type="project" value="UniProtKB-SubCell"/>
</dbReference>
<dbReference type="PROSITE" id="PS00463">
    <property type="entry name" value="ZN2_CY6_FUNGAL_1"/>
    <property type="match status" value="1"/>
</dbReference>
<sequence>MPDPVAKVAISRVDRRPTRGWDVDKTRAARACLSCRARKVKCTGELPACKKCTESGKPCVYRQRQNARLRTAPEQDRHVRALMGSLRDRITEDDGRQPEDFLGEVDSSRTRLQLRSKKLTWCKIPNSQVTSCVEPSLSAAEHEHESGAGDDAGDAHQVDQPPEALTNDVDVAFTNITSTLAGIQDGTDIARDNTSVFEELNDALPPIDSGPNWSGPSSSTAADGPERVQMDNSTLIQLFWYLQTNSGKDARKFLDCVGPLGSGRPGGRGERAALTIPHSQPLPKVPANNMGVFGAMPRVPQSSAPLLPSVPAVQNFARETTIATIKLAVDIFFKSSCLLFYIIPKEQIETILMGDLQQPDETPFVEVLSTCSTLEARARLAELCGMAAVGLLYLRESDDQTNPPARLGDYFYNMTKQLLDSAIEANPFRAMKVCALLCMYNIYIHAQVAVAFVEFGLGLAKTFALTQQYPSKLSLEEYLDYRRTWRTLLCFSGWLAASLGYAPGQASSTLYLLHNESEGRDEDVIQRELVKVTIIKAKMLRAISNGDPLEDHTIEAFRQELKLLEASLPPWMRVTSLLNGRTNFPQSRTAMYFHLFFLSAMQLLHRLPMANSLQLSLLPVRQTAQAAMKEGLMAAELAARLLNLMRLEGLVVKICWMCIYCAYSTGTILLHKTAQKVIHSQPPSSWTNDLNLAKICVDTLAFCGQKDKVAAGLQLTLSKYLDVIGATANEDLGVRLELSEGAEDIAANYLLSVPLGDTALHKAARDLLRLTQYPFDTNLELLPQGGQQAPHLREISVNVVREVVEIPQEWHFELDTCGLASDIGGTAGGCDLQVRNVIQEIDPGSFINVGNANPWPLWTPQEV</sequence>
<reference evidence="7" key="1">
    <citation type="journal article" date="2020" name="Stud. Mycol.">
        <title>101 Dothideomycetes genomes: a test case for predicting lifestyles and emergence of pathogens.</title>
        <authorList>
            <person name="Haridas S."/>
            <person name="Albert R."/>
            <person name="Binder M."/>
            <person name="Bloem J."/>
            <person name="Labutti K."/>
            <person name="Salamov A."/>
            <person name="Andreopoulos B."/>
            <person name="Baker S."/>
            <person name="Barry K."/>
            <person name="Bills G."/>
            <person name="Bluhm B."/>
            <person name="Cannon C."/>
            <person name="Castanera R."/>
            <person name="Culley D."/>
            <person name="Daum C."/>
            <person name="Ezra D."/>
            <person name="Gonzalez J."/>
            <person name="Henrissat B."/>
            <person name="Kuo A."/>
            <person name="Liang C."/>
            <person name="Lipzen A."/>
            <person name="Lutzoni F."/>
            <person name="Magnuson J."/>
            <person name="Mondo S."/>
            <person name="Nolan M."/>
            <person name="Ohm R."/>
            <person name="Pangilinan J."/>
            <person name="Park H.-J."/>
            <person name="Ramirez L."/>
            <person name="Alfaro M."/>
            <person name="Sun H."/>
            <person name="Tritt A."/>
            <person name="Yoshinaga Y."/>
            <person name="Zwiers L.-H."/>
            <person name="Turgeon B."/>
            <person name="Goodwin S."/>
            <person name="Spatafora J."/>
            <person name="Crous P."/>
            <person name="Grigoriev I."/>
        </authorList>
    </citation>
    <scope>NUCLEOTIDE SEQUENCE</scope>
    <source>
        <strain evidence="7">CBS 627.86</strain>
    </source>
</reference>
<dbReference type="InterPro" id="IPR036864">
    <property type="entry name" value="Zn2-C6_fun-type_DNA-bd_sf"/>
</dbReference>
<keyword evidence="3" id="KW-0238">DNA-binding</keyword>
<protein>
    <recommendedName>
        <fullName evidence="6">Zn(2)-C6 fungal-type domain-containing protein</fullName>
    </recommendedName>
</protein>
<proteinExistence type="predicted"/>
<dbReference type="AlphaFoldDB" id="A0A6A5ZP75"/>
<feature type="compositionally biased region" description="Polar residues" evidence="5">
    <location>
        <begin position="211"/>
        <end position="221"/>
    </location>
</feature>
<dbReference type="Pfam" id="PF00172">
    <property type="entry name" value="Zn_clus"/>
    <property type="match status" value="1"/>
</dbReference>
<dbReference type="Proteomes" id="UP000799770">
    <property type="component" value="Unassembled WGS sequence"/>
</dbReference>
<evidence type="ECO:0000256" key="3">
    <source>
        <dbReference type="ARBA" id="ARBA00023125"/>
    </source>
</evidence>
<name>A0A6A5ZP75_9PLEO</name>
<dbReference type="PANTHER" id="PTHR46910:SF3">
    <property type="entry name" value="HALOTOLERANCE PROTEIN 9-RELATED"/>
    <property type="match status" value="1"/>
</dbReference>
<organism evidence="7 8">
    <name type="scientific">Lophiotrema nucula</name>
    <dbReference type="NCBI Taxonomy" id="690887"/>
    <lineage>
        <taxon>Eukaryota</taxon>
        <taxon>Fungi</taxon>
        <taxon>Dikarya</taxon>
        <taxon>Ascomycota</taxon>
        <taxon>Pezizomycotina</taxon>
        <taxon>Dothideomycetes</taxon>
        <taxon>Pleosporomycetidae</taxon>
        <taxon>Pleosporales</taxon>
        <taxon>Lophiotremataceae</taxon>
        <taxon>Lophiotrema</taxon>
    </lineage>
</organism>
<feature type="region of interest" description="Disordered" evidence="5">
    <location>
        <begin position="134"/>
        <end position="161"/>
    </location>
</feature>
<dbReference type="InterPro" id="IPR001138">
    <property type="entry name" value="Zn2Cys6_DnaBD"/>
</dbReference>
<evidence type="ECO:0000256" key="2">
    <source>
        <dbReference type="ARBA" id="ARBA00022723"/>
    </source>
</evidence>
<evidence type="ECO:0000256" key="1">
    <source>
        <dbReference type="ARBA" id="ARBA00004123"/>
    </source>
</evidence>
<dbReference type="Gene3D" id="4.10.240.10">
    <property type="entry name" value="Zn(2)-C6 fungal-type DNA-binding domain"/>
    <property type="match status" value="1"/>
</dbReference>
<feature type="compositionally biased region" description="Basic and acidic residues" evidence="5">
    <location>
        <begin position="140"/>
        <end position="157"/>
    </location>
</feature>
<dbReference type="InterPro" id="IPR050987">
    <property type="entry name" value="AtrR-like"/>
</dbReference>
<keyword evidence="8" id="KW-1185">Reference proteome</keyword>
<gene>
    <name evidence="7" type="ORF">BDV96DRAFT_213376</name>
</gene>
<evidence type="ECO:0000256" key="5">
    <source>
        <dbReference type="SAM" id="MobiDB-lite"/>
    </source>
</evidence>
<dbReference type="CDD" id="cd12148">
    <property type="entry name" value="fungal_TF_MHR"/>
    <property type="match status" value="1"/>
</dbReference>
<evidence type="ECO:0000256" key="4">
    <source>
        <dbReference type="ARBA" id="ARBA00023242"/>
    </source>
</evidence>
<feature type="region of interest" description="Disordered" evidence="5">
    <location>
        <begin position="201"/>
        <end position="225"/>
    </location>
</feature>
<dbReference type="PROSITE" id="PS50048">
    <property type="entry name" value="ZN2_CY6_FUNGAL_2"/>
    <property type="match status" value="1"/>
</dbReference>
<evidence type="ECO:0000313" key="7">
    <source>
        <dbReference type="EMBL" id="KAF2121462.1"/>
    </source>
</evidence>
<comment type="subcellular location">
    <subcellularLocation>
        <location evidence="1">Nucleus</location>
    </subcellularLocation>
</comment>
<dbReference type="PANTHER" id="PTHR46910">
    <property type="entry name" value="TRANSCRIPTION FACTOR PDR1"/>
    <property type="match status" value="1"/>
</dbReference>
<keyword evidence="4" id="KW-0539">Nucleus</keyword>
<dbReference type="SMART" id="SM00066">
    <property type="entry name" value="GAL4"/>
    <property type="match status" value="1"/>
</dbReference>
<dbReference type="CDD" id="cd00067">
    <property type="entry name" value="GAL4"/>
    <property type="match status" value="1"/>
</dbReference>
<dbReference type="GO" id="GO:0008270">
    <property type="term" value="F:zinc ion binding"/>
    <property type="evidence" value="ECO:0007669"/>
    <property type="project" value="InterPro"/>
</dbReference>